<name>A0A1G7Q043_9EURY</name>
<evidence type="ECO:0000313" key="4">
    <source>
        <dbReference type="Proteomes" id="UP000199076"/>
    </source>
</evidence>
<feature type="transmembrane region" description="Helical" evidence="1">
    <location>
        <begin position="43"/>
        <end position="67"/>
    </location>
</feature>
<dbReference type="OrthoDB" id="237555at2157"/>
<dbReference type="InterPro" id="IPR058284">
    <property type="entry name" value="DUF7978"/>
</dbReference>
<keyword evidence="1" id="KW-0472">Membrane</keyword>
<dbReference type="Pfam" id="PF25933">
    <property type="entry name" value="DUF7978"/>
    <property type="match status" value="1"/>
</dbReference>
<keyword evidence="4" id="KW-1185">Reference proteome</keyword>
<feature type="transmembrane region" description="Helical" evidence="1">
    <location>
        <begin position="150"/>
        <end position="173"/>
    </location>
</feature>
<feature type="transmembrane region" description="Helical" evidence="1">
    <location>
        <begin position="79"/>
        <end position="100"/>
    </location>
</feature>
<reference evidence="4" key="1">
    <citation type="submission" date="2016-10" db="EMBL/GenBank/DDBJ databases">
        <authorList>
            <person name="Varghese N."/>
            <person name="Submissions S."/>
        </authorList>
    </citation>
    <scope>NUCLEOTIDE SEQUENCE [LARGE SCALE GENOMIC DNA]</scope>
    <source>
        <strain evidence="4">IBRC-M 10760</strain>
    </source>
</reference>
<proteinExistence type="predicted"/>
<dbReference type="EMBL" id="FNBK01000011">
    <property type="protein sequence ID" value="SDF91937.1"/>
    <property type="molecule type" value="Genomic_DNA"/>
</dbReference>
<dbReference type="AlphaFoldDB" id="A0A1G7Q043"/>
<feature type="transmembrane region" description="Helical" evidence="1">
    <location>
        <begin position="120"/>
        <end position="138"/>
    </location>
</feature>
<dbReference type="Proteomes" id="UP000199076">
    <property type="component" value="Unassembled WGS sequence"/>
</dbReference>
<gene>
    <name evidence="3" type="ORF">SAMN05216218_111104</name>
</gene>
<dbReference type="STRING" id="660518.SAMN05216218_111104"/>
<organism evidence="3 4">
    <name type="scientific">Halorientalis regularis</name>
    <dbReference type="NCBI Taxonomy" id="660518"/>
    <lineage>
        <taxon>Archaea</taxon>
        <taxon>Methanobacteriati</taxon>
        <taxon>Methanobacteriota</taxon>
        <taxon>Stenosarchaea group</taxon>
        <taxon>Halobacteria</taxon>
        <taxon>Halobacteriales</taxon>
        <taxon>Haloarculaceae</taxon>
        <taxon>Halorientalis</taxon>
    </lineage>
</organism>
<sequence length="216" mass="23004">MTVKEPRATEEERVAVPVGEAGVDREELPLDVRVEFWFETFPWFPAFTTGLGAFVLGYLGLFAVAVAGSLSLPEGNLPVRAGFLFYNAHNVVVTGLTTALPDGIPLTMNYLPMVEHTLLLRFYPAVVLTVASALFTFFRVPIRRSMGATLATGMAIATGYVLIALAGTFAFSLQVDNILYQPSRAGTLVSLLCYGLFCGVGGSLCGQAVIGAVSGE</sequence>
<keyword evidence="1" id="KW-1133">Transmembrane helix</keyword>
<feature type="domain" description="DUF7978" evidence="2">
    <location>
        <begin position="46"/>
        <end position="205"/>
    </location>
</feature>
<keyword evidence="1" id="KW-0812">Transmembrane</keyword>
<protein>
    <recommendedName>
        <fullName evidence="2">DUF7978 domain-containing protein</fullName>
    </recommendedName>
</protein>
<dbReference type="RefSeq" id="WP_092693676.1">
    <property type="nucleotide sequence ID" value="NZ_FNBK01000011.1"/>
</dbReference>
<feature type="transmembrane region" description="Helical" evidence="1">
    <location>
        <begin position="185"/>
        <end position="213"/>
    </location>
</feature>
<accession>A0A1G7Q043</accession>
<evidence type="ECO:0000256" key="1">
    <source>
        <dbReference type="SAM" id="Phobius"/>
    </source>
</evidence>
<evidence type="ECO:0000259" key="2">
    <source>
        <dbReference type="Pfam" id="PF25933"/>
    </source>
</evidence>
<evidence type="ECO:0000313" key="3">
    <source>
        <dbReference type="EMBL" id="SDF91937.1"/>
    </source>
</evidence>